<organism evidence="3">
    <name type="scientific">uncultured Alphaproteobacteria bacterium</name>
    <dbReference type="NCBI Taxonomy" id="91750"/>
    <lineage>
        <taxon>Bacteria</taxon>
        <taxon>Pseudomonadati</taxon>
        <taxon>Pseudomonadota</taxon>
        <taxon>Alphaproteobacteria</taxon>
        <taxon>environmental samples</taxon>
    </lineage>
</organism>
<dbReference type="EMBL" id="FLUO01000001">
    <property type="protein sequence ID" value="SBV92210.1"/>
    <property type="molecule type" value="Genomic_DNA"/>
</dbReference>
<dbReference type="AlphaFoldDB" id="A0A212IYG2"/>
<protein>
    <submittedName>
        <fullName evidence="3">Putative YheO-like domain-containing protein</fullName>
    </submittedName>
</protein>
<proteinExistence type="predicted"/>
<dbReference type="Pfam" id="PF08348">
    <property type="entry name" value="PAS_6"/>
    <property type="match status" value="1"/>
</dbReference>
<dbReference type="InterPro" id="IPR013559">
    <property type="entry name" value="YheO"/>
</dbReference>
<evidence type="ECO:0000313" key="3">
    <source>
        <dbReference type="EMBL" id="SBV92210.1"/>
    </source>
</evidence>
<dbReference type="PANTHER" id="PTHR35568">
    <property type="entry name" value="TRANSCRIPTIONAL REGULATOR DAUR"/>
    <property type="match status" value="1"/>
</dbReference>
<feature type="domain" description="Transcriptional regulator DauR-like HTH" evidence="2">
    <location>
        <begin position="156"/>
        <end position="216"/>
    </location>
</feature>
<sequence length="224" mass="24123">MFRKRYKKDPDPTIGRGTVVPLVHGLSEALGPDYCILFYALTGGREARVAAVANGALAGLAVGDAAPEADRAAIDESLNPGAPGSLQYFSITAAGRRLRSDLIRIDGAGDAPPGFLVLHYDMARVELLQELVSHLTGGRSPEVAQDAAARADGLVEQGLQRAAQHLGKPLSFAGKVEKIQVVEWLDREGFFLFKGAVEALAREMGNTKYTIYAYLRESRMRSPD</sequence>
<accession>A0A212IYG2</accession>
<evidence type="ECO:0000259" key="1">
    <source>
        <dbReference type="Pfam" id="PF08348"/>
    </source>
</evidence>
<gene>
    <name evidence="3" type="ORF">KL86APRO_10222</name>
</gene>
<dbReference type="Pfam" id="PF13309">
    <property type="entry name" value="HTH_22"/>
    <property type="match status" value="1"/>
</dbReference>
<dbReference type="PANTHER" id="PTHR35568:SF1">
    <property type="entry name" value="TRANSCRIPTIONAL REGULATOR DAUR"/>
    <property type="match status" value="1"/>
</dbReference>
<name>A0A212IYG2_9PROT</name>
<feature type="domain" description="YheO-like" evidence="1">
    <location>
        <begin position="19"/>
        <end position="130"/>
    </location>
</feature>
<reference evidence="3" key="1">
    <citation type="submission" date="2016-04" db="EMBL/GenBank/DDBJ databases">
        <authorList>
            <person name="Evans L.H."/>
            <person name="Alamgir A."/>
            <person name="Owens N."/>
            <person name="Weber N.D."/>
            <person name="Virtaneva K."/>
            <person name="Barbian K."/>
            <person name="Babar A."/>
            <person name="Rosenke K."/>
        </authorList>
    </citation>
    <scope>NUCLEOTIDE SEQUENCE</scope>
    <source>
        <strain evidence="3">86</strain>
    </source>
</reference>
<dbReference type="InterPro" id="IPR039445">
    <property type="entry name" value="DauR-like_HTH"/>
</dbReference>
<dbReference type="InterPro" id="IPR039446">
    <property type="entry name" value="DauR-like"/>
</dbReference>
<evidence type="ECO:0000259" key="2">
    <source>
        <dbReference type="Pfam" id="PF13309"/>
    </source>
</evidence>